<keyword evidence="2" id="KW-1185">Reference proteome</keyword>
<sequence>MRIMNGIFAIEKPSGITSSKFIGDLQYLFTKSKVFEADLIEAKNKVIANLSTDKSWSKQRIEKKANSVKVKIGHGGTLDPLASGVLVIGIGQGTKKLQYYLGECNKTYETKALLGISTTTGDSEGEILTKNETGHITKSLVNESVVKFVGDLKQTPPIFSALKMNGKPLYDYAREGKPLPFPIKTRQVKVTDITVVQDDLLTLEHEFPKLESQLDENGEPKENSLFNNPTLNDSPLYFSNQYLEKCEAEGLPKEAGKPKVTKELPEKLPLIHFVTDVSSGTYIRSLISDIGRSMESSAYMVELKRLKQSNWHLGKNVFKYDDFKKDEKVWGPVLKEVLDKGYEIDLQELFQKYSSQAEDSTETDTRAQEDTTSTLPDSTGDQSSESELGAKEKKRTIDQVE</sequence>
<name>A0ACA9YDS1_9ASCO</name>
<reference evidence="1" key="1">
    <citation type="submission" date="2022-06" db="EMBL/GenBank/DDBJ databases">
        <authorList>
            <person name="Legras J.-L."/>
            <person name="Devillers H."/>
            <person name="Grondin C."/>
        </authorList>
    </citation>
    <scope>NUCLEOTIDE SEQUENCE</scope>
    <source>
        <strain evidence="1">CLIB 1444</strain>
    </source>
</reference>
<dbReference type="EMBL" id="CALSDN010000013">
    <property type="protein sequence ID" value="CAH6723154.1"/>
    <property type="molecule type" value="Genomic_DNA"/>
</dbReference>
<protein>
    <submittedName>
        <fullName evidence="1">tRNA pseudouridine synthase 4</fullName>
    </submittedName>
</protein>
<dbReference type="Proteomes" id="UP001152531">
    <property type="component" value="Unassembled WGS sequence"/>
</dbReference>
<evidence type="ECO:0000313" key="2">
    <source>
        <dbReference type="Proteomes" id="UP001152531"/>
    </source>
</evidence>
<evidence type="ECO:0000313" key="1">
    <source>
        <dbReference type="EMBL" id="CAH6723154.1"/>
    </source>
</evidence>
<gene>
    <name evidence="1" type="ORF">CLIB1444_13S01552</name>
</gene>
<comment type="caution">
    <text evidence="1">The sequence shown here is derived from an EMBL/GenBank/DDBJ whole genome shotgun (WGS) entry which is preliminary data.</text>
</comment>
<proteinExistence type="predicted"/>
<organism evidence="1 2">
    <name type="scientific">[Candida] jaroonii</name>
    <dbReference type="NCBI Taxonomy" id="467808"/>
    <lineage>
        <taxon>Eukaryota</taxon>
        <taxon>Fungi</taxon>
        <taxon>Dikarya</taxon>
        <taxon>Ascomycota</taxon>
        <taxon>Saccharomycotina</taxon>
        <taxon>Pichiomycetes</taxon>
        <taxon>Debaryomycetaceae</taxon>
        <taxon>Yamadazyma</taxon>
    </lineage>
</organism>
<accession>A0ACA9YDS1</accession>